<keyword evidence="2" id="KW-1185">Reference proteome</keyword>
<dbReference type="EMBL" id="SJFN01000033">
    <property type="protein sequence ID" value="TBW34494.1"/>
    <property type="molecule type" value="Genomic_DNA"/>
</dbReference>
<dbReference type="AlphaFoldDB" id="A0A4Q9VJB4"/>
<dbReference type="OrthoDB" id="7307348at2"/>
<gene>
    <name evidence="1" type="ORF">EYW49_18070</name>
</gene>
<sequence>MAVHLVKVAYEGLVTKALKNSEPGPTSGGTVVYEVQGVPPDLGIDDVVAAVRRVGGKPRRHVDHEVAWADLVG</sequence>
<accession>A0A4Q9VJB4</accession>
<proteinExistence type="predicted"/>
<name>A0A4Q9VJB4_9HYPH</name>
<comment type="caution">
    <text evidence="1">The sequence shown here is derived from an EMBL/GenBank/DDBJ whole genome shotgun (WGS) entry which is preliminary data.</text>
</comment>
<evidence type="ECO:0000313" key="2">
    <source>
        <dbReference type="Proteomes" id="UP000292781"/>
    </source>
</evidence>
<dbReference type="Proteomes" id="UP000292781">
    <property type="component" value="Unassembled WGS sequence"/>
</dbReference>
<organism evidence="1 2">
    <name type="scientific">Siculibacillus lacustris</name>
    <dbReference type="NCBI Taxonomy" id="1549641"/>
    <lineage>
        <taxon>Bacteria</taxon>
        <taxon>Pseudomonadati</taxon>
        <taxon>Pseudomonadota</taxon>
        <taxon>Alphaproteobacteria</taxon>
        <taxon>Hyphomicrobiales</taxon>
        <taxon>Ancalomicrobiaceae</taxon>
        <taxon>Siculibacillus</taxon>
    </lineage>
</organism>
<reference evidence="1 2" key="1">
    <citation type="submission" date="2019-02" db="EMBL/GenBank/DDBJ databases">
        <title>Siculibacillus lacustris gen. nov., sp. nov., a new rosette-forming bacterium isolated from a freshwater crater lake (Lake St. Ana, Romania).</title>
        <authorList>
            <person name="Felfoldi T."/>
            <person name="Marton Z."/>
            <person name="Szabo A."/>
            <person name="Mentes A."/>
            <person name="Boka K."/>
            <person name="Marialigeti K."/>
            <person name="Mathe I."/>
            <person name="Koncz M."/>
            <person name="Schumann P."/>
            <person name="Toth E."/>
        </authorList>
    </citation>
    <scope>NUCLEOTIDE SEQUENCE [LARGE SCALE GENOMIC DNA]</scope>
    <source>
        <strain evidence="1 2">SA-279</strain>
    </source>
</reference>
<evidence type="ECO:0000313" key="1">
    <source>
        <dbReference type="EMBL" id="TBW34494.1"/>
    </source>
</evidence>
<dbReference type="RefSeq" id="WP_131311032.1">
    <property type="nucleotide sequence ID" value="NZ_SJFN01000033.1"/>
</dbReference>
<protein>
    <submittedName>
        <fullName evidence="1">Uncharacterized protein</fullName>
    </submittedName>
</protein>